<keyword evidence="3" id="KW-1185">Reference proteome</keyword>
<feature type="compositionally biased region" description="Basic and acidic residues" evidence="1">
    <location>
        <begin position="204"/>
        <end position="214"/>
    </location>
</feature>
<gene>
    <name evidence="2" type="ORF">PCOR1329_LOCUS29972</name>
</gene>
<feature type="compositionally biased region" description="Low complexity" evidence="1">
    <location>
        <begin position="282"/>
        <end position="299"/>
    </location>
</feature>
<dbReference type="EMBL" id="CAUYUJ010011403">
    <property type="protein sequence ID" value="CAK0831698.1"/>
    <property type="molecule type" value="Genomic_DNA"/>
</dbReference>
<feature type="compositionally biased region" description="Basic and acidic residues" evidence="1">
    <location>
        <begin position="481"/>
        <end position="493"/>
    </location>
</feature>
<proteinExistence type="predicted"/>
<feature type="region of interest" description="Disordered" evidence="1">
    <location>
        <begin position="58"/>
        <end position="184"/>
    </location>
</feature>
<feature type="compositionally biased region" description="Pro residues" evidence="1">
    <location>
        <begin position="143"/>
        <end position="159"/>
    </location>
</feature>
<organism evidence="2 3">
    <name type="scientific">Prorocentrum cordatum</name>
    <dbReference type="NCBI Taxonomy" id="2364126"/>
    <lineage>
        <taxon>Eukaryota</taxon>
        <taxon>Sar</taxon>
        <taxon>Alveolata</taxon>
        <taxon>Dinophyceae</taxon>
        <taxon>Prorocentrales</taxon>
        <taxon>Prorocentraceae</taxon>
        <taxon>Prorocentrum</taxon>
    </lineage>
</organism>
<dbReference type="Proteomes" id="UP001189429">
    <property type="component" value="Unassembled WGS sequence"/>
</dbReference>
<reference evidence="2" key="1">
    <citation type="submission" date="2023-10" db="EMBL/GenBank/DDBJ databases">
        <authorList>
            <person name="Chen Y."/>
            <person name="Shah S."/>
            <person name="Dougan E. K."/>
            <person name="Thang M."/>
            <person name="Chan C."/>
        </authorList>
    </citation>
    <scope>NUCLEOTIDE SEQUENCE [LARGE SCALE GENOMIC DNA]</scope>
</reference>
<feature type="region of interest" description="Disordered" evidence="1">
    <location>
        <begin position="204"/>
        <end position="239"/>
    </location>
</feature>
<accession>A0ABN9SIX3</accession>
<protein>
    <recommendedName>
        <fullName evidence="4">C2H2-type domain-containing protein</fullName>
    </recommendedName>
</protein>
<comment type="caution">
    <text evidence="2">The sequence shown here is derived from an EMBL/GenBank/DDBJ whole genome shotgun (WGS) entry which is preliminary data.</text>
</comment>
<evidence type="ECO:0008006" key="4">
    <source>
        <dbReference type="Google" id="ProtNLM"/>
    </source>
</evidence>
<name>A0ABN9SIX3_9DINO</name>
<feature type="region of interest" description="Disordered" evidence="1">
    <location>
        <begin position="472"/>
        <end position="506"/>
    </location>
</feature>
<evidence type="ECO:0000256" key="1">
    <source>
        <dbReference type="SAM" id="MobiDB-lite"/>
    </source>
</evidence>
<feature type="region of interest" description="Disordered" evidence="1">
    <location>
        <begin position="278"/>
        <end position="299"/>
    </location>
</feature>
<evidence type="ECO:0000313" key="2">
    <source>
        <dbReference type="EMBL" id="CAK0831698.1"/>
    </source>
</evidence>
<feature type="compositionally biased region" description="Low complexity" evidence="1">
    <location>
        <begin position="88"/>
        <end position="121"/>
    </location>
</feature>
<evidence type="ECO:0000313" key="3">
    <source>
        <dbReference type="Proteomes" id="UP001189429"/>
    </source>
</evidence>
<sequence length="506" mass="52239">MERDVQARARDRADGCPFACPRCGARFADWRGANQHLRQSARCRAAFPDLGKTKVVQRQFREAARAPACPSPTLGRSAAPDVLGPAGGSAASDGSAEGSDGSEGAPPARSGARGSRAASGAGAVGGGGEDAERAGSPGGGGAPPSPAGALAPPPGPGPRAGPGAGAPAAPPGAGVGGTIVGANGRPWGRVVAEERRHWLLADGRQARKAAEGRKWRWWASGSRGPSGPPPAPASEGAEVVGLDRRPRGRVVAEEEYCWRLADGRAVFKAAEGRRWHWGGRGSSAAASESSASGDSGSPAVAAAAPPVVAAAARAGWVAAELPTMLGLPEPTVHGLCEWLPLSAATRALAACRQLAAALMPRVPLALPPPQADAFLEFCLLEVLVAFDDDRLPLPISAVWGEMRAAARRAASSPAARGHLEALVFRALGPACRAQQERFLNERCPHHIAWSPDVGSSGFRTVERMFKHFAEARLPGDSSTSEEEKDRVENEFRRANLSGSSSDDECH</sequence>